<evidence type="ECO:0000313" key="2">
    <source>
        <dbReference type="Proteomes" id="UP000249891"/>
    </source>
</evidence>
<evidence type="ECO:0000313" key="1">
    <source>
        <dbReference type="EMBL" id="SQA94416.1"/>
    </source>
</evidence>
<dbReference type="AlphaFoldDB" id="A0A2X2SMT8"/>
<sequence>MFAPINGGFGLSATYKNVSLRFGIFLCFWANGSSMKTDTIL</sequence>
<protein>
    <submittedName>
        <fullName evidence="1">Uncharacterized protein</fullName>
    </submittedName>
</protein>
<organism evidence="1 2">
    <name type="scientific">Capnocytophaga ochracea</name>
    <dbReference type="NCBI Taxonomy" id="1018"/>
    <lineage>
        <taxon>Bacteria</taxon>
        <taxon>Pseudomonadati</taxon>
        <taxon>Bacteroidota</taxon>
        <taxon>Flavobacteriia</taxon>
        <taxon>Flavobacteriales</taxon>
        <taxon>Flavobacteriaceae</taxon>
        <taxon>Capnocytophaga</taxon>
    </lineage>
</organism>
<gene>
    <name evidence="1" type="ORF">NCTC11546_02586</name>
</gene>
<dbReference type="EMBL" id="UARG01000032">
    <property type="protein sequence ID" value="SQA94416.1"/>
    <property type="molecule type" value="Genomic_DNA"/>
</dbReference>
<dbReference type="Proteomes" id="UP000249891">
    <property type="component" value="Unassembled WGS sequence"/>
</dbReference>
<name>A0A2X2SMT8_CAPOC</name>
<reference evidence="1 2" key="1">
    <citation type="submission" date="2018-06" db="EMBL/GenBank/DDBJ databases">
        <authorList>
            <consortium name="Pathogen Informatics"/>
            <person name="Doyle S."/>
        </authorList>
    </citation>
    <scope>NUCLEOTIDE SEQUENCE [LARGE SCALE GENOMIC DNA]</scope>
    <source>
        <strain evidence="1 2">NCTC11546</strain>
    </source>
</reference>
<proteinExistence type="predicted"/>
<accession>A0A2X2SMT8</accession>